<dbReference type="GO" id="GO:0000155">
    <property type="term" value="F:phosphorelay sensor kinase activity"/>
    <property type="evidence" value="ECO:0007669"/>
    <property type="project" value="InterPro"/>
</dbReference>
<dbReference type="InterPro" id="IPR011990">
    <property type="entry name" value="TPR-like_helical_dom_sf"/>
</dbReference>
<dbReference type="InterPro" id="IPR011006">
    <property type="entry name" value="CheY-like_superfamily"/>
</dbReference>
<dbReference type="Pfam" id="PF02518">
    <property type="entry name" value="HATPase_c"/>
    <property type="match status" value="1"/>
</dbReference>
<dbReference type="InterPro" id="IPR005467">
    <property type="entry name" value="His_kinase_dom"/>
</dbReference>
<dbReference type="Pfam" id="PF00512">
    <property type="entry name" value="HisKA"/>
    <property type="match status" value="1"/>
</dbReference>
<dbReference type="InterPro" id="IPR019734">
    <property type="entry name" value="TPR_rpt"/>
</dbReference>
<dbReference type="Gene3D" id="3.30.565.10">
    <property type="entry name" value="Histidine kinase-like ATPase, C-terminal domain"/>
    <property type="match status" value="1"/>
</dbReference>
<evidence type="ECO:0000259" key="7">
    <source>
        <dbReference type="PROSITE" id="PS50109"/>
    </source>
</evidence>
<evidence type="ECO:0000256" key="6">
    <source>
        <dbReference type="SAM" id="Phobius"/>
    </source>
</evidence>
<dbReference type="SUPFAM" id="SSF48452">
    <property type="entry name" value="TPR-like"/>
    <property type="match status" value="1"/>
</dbReference>
<keyword evidence="6" id="KW-1133">Transmembrane helix</keyword>
<organism evidence="9 10">
    <name type="scientific">Sphingomonas carotinifaciens</name>
    <dbReference type="NCBI Taxonomy" id="1166323"/>
    <lineage>
        <taxon>Bacteria</taxon>
        <taxon>Pseudomonadati</taxon>
        <taxon>Pseudomonadota</taxon>
        <taxon>Alphaproteobacteria</taxon>
        <taxon>Sphingomonadales</taxon>
        <taxon>Sphingomonadaceae</taxon>
        <taxon>Sphingomonas</taxon>
    </lineage>
</organism>
<dbReference type="OrthoDB" id="9801651at2"/>
<dbReference type="InterPro" id="IPR004358">
    <property type="entry name" value="Sig_transdc_His_kin-like_C"/>
</dbReference>
<dbReference type="PROSITE" id="PS50110">
    <property type="entry name" value="RESPONSE_REGULATORY"/>
    <property type="match status" value="1"/>
</dbReference>
<dbReference type="FunFam" id="3.30.565.10:FF:000010">
    <property type="entry name" value="Sensor histidine kinase RcsC"/>
    <property type="match status" value="1"/>
</dbReference>
<gene>
    <name evidence="9" type="ORF">GQR91_08995</name>
</gene>
<dbReference type="SMART" id="SM00028">
    <property type="entry name" value="TPR"/>
    <property type="match status" value="3"/>
</dbReference>
<dbReference type="Pfam" id="PF13424">
    <property type="entry name" value="TPR_12"/>
    <property type="match status" value="1"/>
</dbReference>
<dbReference type="InterPro" id="IPR036097">
    <property type="entry name" value="HisK_dim/P_sf"/>
</dbReference>
<dbReference type="InterPro" id="IPR036890">
    <property type="entry name" value="HATPase_C_sf"/>
</dbReference>
<name>A0A6N8LTP2_9SPHN</name>
<dbReference type="SUPFAM" id="SSF55874">
    <property type="entry name" value="ATPase domain of HSP90 chaperone/DNA topoisomerase II/histidine kinase"/>
    <property type="match status" value="1"/>
</dbReference>
<comment type="catalytic activity">
    <reaction evidence="1">
        <text>ATP + protein L-histidine = ADP + protein N-phospho-L-histidine.</text>
        <dbReference type="EC" id="2.7.13.3"/>
    </reaction>
</comment>
<dbReference type="PANTHER" id="PTHR45339">
    <property type="entry name" value="HYBRID SIGNAL TRANSDUCTION HISTIDINE KINASE J"/>
    <property type="match status" value="1"/>
</dbReference>
<dbReference type="Proteomes" id="UP000436801">
    <property type="component" value="Unassembled WGS sequence"/>
</dbReference>
<reference evidence="9 10" key="1">
    <citation type="submission" date="2019-12" db="EMBL/GenBank/DDBJ databases">
        <authorList>
            <person name="Zheng J."/>
        </authorList>
    </citation>
    <scope>NUCLEOTIDE SEQUENCE [LARGE SCALE GENOMIC DNA]</scope>
    <source>
        <strain evidence="9 10">DSM 27347</strain>
    </source>
</reference>
<dbReference type="CDD" id="cd00082">
    <property type="entry name" value="HisKA"/>
    <property type="match status" value="1"/>
</dbReference>
<evidence type="ECO:0000256" key="2">
    <source>
        <dbReference type="ARBA" id="ARBA00012438"/>
    </source>
</evidence>
<accession>A0A6N8LTP2</accession>
<dbReference type="Gene3D" id="1.10.287.130">
    <property type="match status" value="1"/>
</dbReference>
<keyword evidence="6" id="KW-0812">Transmembrane</keyword>
<dbReference type="EC" id="2.7.13.3" evidence="2"/>
<dbReference type="PRINTS" id="PR00344">
    <property type="entry name" value="BCTRLSENSOR"/>
</dbReference>
<evidence type="ECO:0000313" key="9">
    <source>
        <dbReference type="EMBL" id="MWC43796.1"/>
    </source>
</evidence>
<dbReference type="SMART" id="SM00387">
    <property type="entry name" value="HATPase_c"/>
    <property type="match status" value="1"/>
</dbReference>
<comment type="caution">
    <text evidence="9">The sequence shown here is derived from an EMBL/GenBank/DDBJ whole genome shotgun (WGS) entry which is preliminary data.</text>
</comment>
<feature type="domain" description="Response regulatory" evidence="8">
    <location>
        <begin position="710"/>
        <end position="822"/>
    </location>
</feature>
<evidence type="ECO:0000313" key="10">
    <source>
        <dbReference type="Proteomes" id="UP000436801"/>
    </source>
</evidence>
<protein>
    <recommendedName>
        <fullName evidence="2">histidine kinase</fullName>
        <ecNumber evidence="2">2.7.13.3</ecNumber>
    </recommendedName>
</protein>
<dbReference type="CDD" id="cd16922">
    <property type="entry name" value="HATPase_EvgS-ArcB-TorS-like"/>
    <property type="match status" value="1"/>
</dbReference>
<dbReference type="SMART" id="SM00388">
    <property type="entry name" value="HisKA"/>
    <property type="match status" value="1"/>
</dbReference>
<dbReference type="SUPFAM" id="SSF52172">
    <property type="entry name" value="CheY-like"/>
    <property type="match status" value="1"/>
</dbReference>
<dbReference type="PANTHER" id="PTHR45339:SF3">
    <property type="entry name" value="HISTIDINE KINASE"/>
    <property type="match status" value="1"/>
</dbReference>
<keyword evidence="6" id="KW-0472">Membrane</keyword>
<feature type="domain" description="Histidine kinase" evidence="7">
    <location>
        <begin position="480"/>
        <end position="696"/>
    </location>
</feature>
<dbReference type="PROSITE" id="PS50109">
    <property type="entry name" value="HIS_KIN"/>
    <property type="match status" value="1"/>
</dbReference>
<keyword evidence="3 5" id="KW-0597">Phosphoprotein</keyword>
<dbReference type="Gene3D" id="3.40.50.2300">
    <property type="match status" value="1"/>
</dbReference>
<evidence type="ECO:0000256" key="4">
    <source>
        <dbReference type="ARBA" id="ARBA00023012"/>
    </source>
</evidence>
<sequence>MPCCNSSTRGGILRPHPKRVCHLPAFPGCSVAKFLKALLTAVLLSISVSVSAQPAAQAAFDAAVADAKDAMLRNPQITIASADQAEALIGQLSTPVARNVATATAYWLKGEAYMRLGQLNKAESLINDAYALTDAYAPTSKLHADVMLSKGGIDAAKLRVAQALRSYQAAFRIYRKLDNGRSQALTLVLMAALYSDAKDYQNAIKYLTQARQDYKADDSLTIAVFNNMAVIWDEMGRHDKAKAPLNDALAAATRIDSPILQGQILRNLARNRLKVHQIAAANRAIQQARTVLPNPDDTDRRSLLSVSAQAALQQGDVARAGQLIGESFAGVDLSRTTIVQREAHQTAFETYRALGEAERALAHLVALKRLDDEATKLATTTSTALMGARFDFANQELRIATLKANDLQRKVLFERAQARTQRWILIGTVAATAIIIALLGIWLFTLQRSRNAIRAANDDLAETNAALGKALAAKTEFLATTSHEIRTPLNGILGMTEVMLTDRGLSADLRDRLGVVHGAGITMRALVDDILDVAKMETGRLTIEQAPYDLEATIRDASRLWEEQAAAKGLSFALALGECPRWVQGDAARVRQIVFNLLSNAMKFTQAGSVGLSGWCEGEMLHIRVRDTGIGIPPDKLEDIFESFRQADASTTRRFGGTGLGLAICRNLARAMGGDVAVASRVGEGADFTLTLPLVRAAAPDAVEIPDERVLLVVDRNPIQRAMWRSLFAAHGAVAFAASAEDAATRMAQGHVAAVLVDEASVRDEGAVEAIAAAARGGPPVALLWPAPDPERIAAWKAAGITQVIAKPVAGAAVVAALFGPSRHGEQVLVSQAA</sequence>
<evidence type="ECO:0000256" key="3">
    <source>
        <dbReference type="ARBA" id="ARBA00022553"/>
    </source>
</evidence>
<dbReference type="Gene3D" id="1.25.40.10">
    <property type="entry name" value="Tetratricopeptide repeat domain"/>
    <property type="match status" value="1"/>
</dbReference>
<proteinExistence type="predicted"/>
<evidence type="ECO:0000256" key="5">
    <source>
        <dbReference type="PROSITE-ProRule" id="PRU00169"/>
    </source>
</evidence>
<keyword evidence="4" id="KW-0902">Two-component regulatory system</keyword>
<feature type="modified residue" description="4-aspartylphosphate" evidence="5">
    <location>
        <position position="758"/>
    </location>
</feature>
<evidence type="ECO:0000259" key="8">
    <source>
        <dbReference type="PROSITE" id="PS50110"/>
    </source>
</evidence>
<dbReference type="AlphaFoldDB" id="A0A6N8LTP2"/>
<dbReference type="InterPro" id="IPR003661">
    <property type="entry name" value="HisK_dim/P_dom"/>
</dbReference>
<dbReference type="SUPFAM" id="SSF47384">
    <property type="entry name" value="Homodimeric domain of signal transducing histidine kinase"/>
    <property type="match status" value="1"/>
</dbReference>
<evidence type="ECO:0000256" key="1">
    <source>
        <dbReference type="ARBA" id="ARBA00000085"/>
    </source>
</evidence>
<feature type="transmembrane region" description="Helical" evidence="6">
    <location>
        <begin position="423"/>
        <end position="444"/>
    </location>
</feature>
<dbReference type="InterPro" id="IPR003594">
    <property type="entry name" value="HATPase_dom"/>
</dbReference>
<dbReference type="EMBL" id="WSUT01000005">
    <property type="protein sequence ID" value="MWC43796.1"/>
    <property type="molecule type" value="Genomic_DNA"/>
</dbReference>
<dbReference type="InterPro" id="IPR001789">
    <property type="entry name" value="Sig_transdc_resp-reg_receiver"/>
</dbReference>